<evidence type="ECO:0000256" key="4">
    <source>
        <dbReference type="ARBA" id="ARBA00022676"/>
    </source>
</evidence>
<evidence type="ECO:0000256" key="3">
    <source>
        <dbReference type="ARBA" id="ARBA00022502"/>
    </source>
</evidence>
<evidence type="ECO:0000256" key="1">
    <source>
        <dbReference type="ARBA" id="ARBA00004477"/>
    </source>
</evidence>
<dbReference type="UniPathway" id="UPA00196"/>
<sequence length="391" mass="40533">MTTVQFDSGSVVAPAGRRARIGAVLAPGAVYLGMRLIGVLGLAWLAGRNGSALLDELHTWDGSWLLAIAGDGYAGVPAEMVDAFGRRAPDTPLGFFPGYPAAVAVVGWFTGGNLVAAGLVVSLLAGVAAAYGLTRIGELVPGGSRRAGLLLTGLFAATPMGVVLSMTYTEALFCALAAWSLVWVLQRQWLAAGTACALAGLVRPTANALVLAVGLAALVAVVRRRDGVRPWLGGLLAVSGLVGYLAYVAGRTGALGGWFAIQRTGWGWYVDGGAETVTYLRDVLVAGERVYDVATLIVLVGAVVLLGIAITMRLPWPLLVYGSGVLLTVWATAGLMNTKIRLLIPAFVLLLPIALGLSRCRRATAIGMLAAVALSSAWFGGYALTIWNYGI</sequence>
<keyword evidence="9 10" id="KW-0472">Membrane</keyword>
<keyword evidence="5 11" id="KW-0808">Transferase</keyword>
<feature type="transmembrane region" description="Helical" evidence="10">
    <location>
        <begin position="21"/>
        <end position="46"/>
    </location>
</feature>
<dbReference type="PANTHER" id="PTHR12468:SF2">
    <property type="entry name" value="GPI MANNOSYLTRANSFERASE 2"/>
    <property type="match status" value="1"/>
</dbReference>
<feature type="transmembrane region" description="Helical" evidence="10">
    <location>
        <begin position="114"/>
        <end position="134"/>
    </location>
</feature>
<evidence type="ECO:0000313" key="12">
    <source>
        <dbReference type="Proteomes" id="UP000586918"/>
    </source>
</evidence>
<dbReference type="PANTHER" id="PTHR12468">
    <property type="entry name" value="GPI MANNOSYLTRANSFERASE 2"/>
    <property type="match status" value="1"/>
</dbReference>
<keyword evidence="6 10" id="KW-0812">Transmembrane</keyword>
<dbReference type="InterPro" id="IPR007315">
    <property type="entry name" value="PIG-V/Gpi18"/>
</dbReference>
<feature type="transmembrane region" description="Helical" evidence="10">
    <location>
        <begin position="342"/>
        <end position="358"/>
    </location>
</feature>
<feature type="transmembrane region" description="Helical" evidence="10">
    <location>
        <begin position="231"/>
        <end position="249"/>
    </location>
</feature>
<keyword evidence="3" id="KW-0337">GPI-anchor biosynthesis</keyword>
<dbReference type="Proteomes" id="UP000586918">
    <property type="component" value="Unassembled WGS sequence"/>
</dbReference>
<dbReference type="GO" id="GO:0000009">
    <property type="term" value="F:alpha-1,6-mannosyltransferase activity"/>
    <property type="evidence" value="ECO:0007669"/>
    <property type="project" value="InterPro"/>
</dbReference>
<evidence type="ECO:0000256" key="10">
    <source>
        <dbReference type="SAM" id="Phobius"/>
    </source>
</evidence>
<feature type="transmembrane region" description="Helical" evidence="10">
    <location>
        <begin position="189"/>
        <end position="219"/>
    </location>
</feature>
<accession>A0A848DDG6</accession>
<keyword evidence="7" id="KW-0256">Endoplasmic reticulum</keyword>
<proteinExistence type="predicted"/>
<evidence type="ECO:0000256" key="6">
    <source>
        <dbReference type="ARBA" id="ARBA00022692"/>
    </source>
</evidence>
<reference evidence="11 12" key="1">
    <citation type="submission" date="2020-04" db="EMBL/GenBank/DDBJ databases">
        <authorList>
            <person name="Klaysubun C."/>
            <person name="Duangmal K."/>
            <person name="Lipun K."/>
        </authorList>
    </citation>
    <scope>NUCLEOTIDE SEQUENCE [LARGE SCALE GENOMIC DNA]</scope>
    <source>
        <strain evidence="11 12">DSM 45300</strain>
    </source>
</reference>
<feature type="transmembrane region" description="Helical" evidence="10">
    <location>
        <begin position="365"/>
        <end position="387"/>
    </location>
</feature>
<feature type="transmembrane region" description="Helical" evidence="10">
    <location>
        <begin position="318"/>
        <end position="336"/>
    </location>
</feature>
<feature type="transmembrane region" description="Helical" evidence="10">
    <location>
        <begin position="146"/>
        <end position="169"/>
    </location>
</feature>
<keyword evidence="8 10" id="KW-1133">Transmembrane helix</keyword>
<protein>
    <submittedName>
        <fullName evidence="11">Glycosyltransferase family 39 protein</fullName>
    </submittedName>
</protein>
<dbReference type="GO" id="GO:0006506">
    <property type="term" value="P:GPI anchor biosynthetic process"/>
    <property type="evidence" value="ECO:0007669"/>
    <property type="project" value="UniProtKB-UniPathway"/>
</dbReference>
<dbReference type="GO" id="GO:0004376">
    <property type="term" value="F:GPI mannosyltransferase activity"/>
    <property type="evidence" value="ECO:0007669"/>
    <property type="project" value="InterPro"/>
</dbReference>
<comment type="caution">
    <text evidence="11">The sequence shown here is derived from an EMBL/GenBank/DDBJ whole genome shotgun (WGS) entry which is preliminary data.</text>
</comment>
<keyword evidence="12" id="KW-1185">Reference proteome</keyword>
<organism evidence="11 12">
    <name type="scientific">Pseudonocardia bannensis</name>
    <dbReference type="NCBI Taxonomy" id="630973"/>
    <lineage>
        <taxon>Bacteria</taxon>
        <taxon>Bacillati</taxon>
        <taxon>Actinomycetota</taxon>
        <taxon>Actinomycetes</taxon>
        <taxon>Pseudonocardiales</taxon>
        <taxon>Pseudonocardiaceae</taxon>
        <taxon>Pseudonocardia</taxon>
    </lineage>
</organism>
<evidence type="ECO:0000256" key="2">
    <source>
        <dbReference type="ARBA" id="ARBA00004687"/>
    </source>
</evidence>
<dbReference type="GO" id="GO:0016020">
    <property type="term" value="C:membrane"/>
    <property type="evidence" value="ECO:0007669"/>
    <property type="project" value="GOC"/>
</dbReference>
<evidence type="ECO:0000256" key="5">
    <source>
        <dbReference type="ARBA" id="ARBA00022679"/>
    </source>
</evidence>
<evidence type="ECO:0000256" key="8">
    <source>
        <dbReference type="ARBA" id="ARBA00022989"/>
    </source>
</evidence>
<name>A0A848DDG6_9PSEU</name>
<dbReference type="EMBL" id="JAAXKZ010000007">
    <property type="protein sequence ID" value="NMH90636.1"/>
    <property type="molecule type" value="Genomic_DNA"/>
</dbReference>
<gene>
    <name evidence="11" type="ORF">HF519_03365</name>
</gene>
<keyword evidence="4" id="KW-0328">Glycosyltransferase</keyword>
<evidence type="ECO:0000313" key="11">
    <source>
        <dbReference type="EMBL" id="NMH90636.1"/>
    </source>
</evidence>
<comment type="subcellular location">
    <subcellularLocation>
        <location evidence="1">Endoplasmic reticulum membrane</location>
        <topology evidence="1">Multi-pass membrane protein</topology>
    </subcellularLocation>
</comment>
<evidence type="ECO:0000256" key="9">
    <source>
        <dbReference type="ARBA" id="ARBA00023136"/>
    </source>
</evidence>
<evidence type="ECO:0000256" key="7">
    <source>
        <dbReference type="ARBA" id="ARBA00022824"/>
    </source>
</evidence>
<dbReference type="AlphaFoldDB" id="A0A848DDG6"/>
<comment type="pathway">
    <text evidence="2">Glycolipid biosynthesis; glycosylphosphatidylinositol-anchor biosynthesis.</text>
</comment>
<feature type="transmembrane region" description="Helical" evidence="10">
    <location>
        <begin position="290"/>
        <end position="311"/>
    </location>
</feature>